<dbReference type="PATRIC" id="fig|1177755.3.peg.3072"/>
<keyword evidence="5" id="KW-1185">Reference proteome</keyword>
<evidence type="ECO:0000256" key="1">
    <source>
        <dbReference type="ARBA" id="ARBA00012528"/>
    </source>
</evidence>
<dbReference type="PANTHER" id="PTHR45138:SF24">
    <property type="entry name" value="DIGUANYLATE CYCLASE DGCC-RELATED"/>
    <property type="match status" value="1"/>
</dbReference>
<evidence type="ECO:0000313" key="5">
    <source>
        <dbReference type="Proteomes" id="UP000095087"/>
    </source>
</evidence>
<protein>
    <recommendedName>
        <fullName evidence="1">diguanylate cyclase</fullName>
        <ecNumber evidence="1">2.7.7.65</ecNumber>
    </recommendedName>
</protein>
<feature type="transmembrane region" description="Helical" evidence="2">
    <location>
        <begin position="151"/>
        <end position="174"/>
    </location>
</feature>
<reference evidence="4 5" key="1">
    <citation type="submission" date="2016-07" db="EMBL/GenBank/DDBJ databases">
        <title>Draft genome sequence of Methyloligella halotolerans C2T (VKM B-2706T=CCUG 61687T=DSM 25045T), a halotolerant polyhydroxybutyrate accumulating methylotroph.</title>
        <authorList>
            <person name="Vasilenko O.V."/>
            <person name="Doronina N.V."/>
            <person name="Poroshina M.N."/>
            <person name="Tarlachkov S.V."/>
            <person name="Trotsenko Y.A."/>
        </authorList>
    </citation>
    <scope>NUCLEOTIDE SEQUENCE [LARGE SCALE GENOMIC DNA]</scope>
    <source>
        <strain evidence="4 5">VKM B-2706</strain>
    </source>
</reference>
<accession>A0A1E2RV90</accession>
<evidence type="ECO:0000259" key="3">
    <source>
        <dbReference type="PROSITE" id="PS50887"/>
    </source>
</evidence>
<evidence type="ECO:0000256" key="2">
    <source>
        <dbReference type="SAM" id="Phobius"/>
    </source>
</evidence>
<dbReference type="InterPro" id="IPR000160">
    <property type="entry name" value="GGDEF_dom"/>
</dbReference>
<dbReference type="Proteomes" id="UP000095087">
    <property type="component" value="Unassembled WGS sequence"/>
</dbReference>
<keyword evidence="2" id="KW-0472">Membrane</keyword>
<dbReference type="GO" id="GO:0052621">
    <property type="term" value="F:diguanylate cyclase activity"/>
    <property type="evidence" value="ECO:0007669"/>
    <property type="project" value="UniProtKB-EC"/>
</dbReference>
<keyword evidence="2" id="KW-1133">Transmembrane helix</keyword>
<evidence type="ECO:0000313" key="4">
    <source>
        <dbReference type="EMBL" id="ODA66030.1"/>
    </source>
</evidence>
<feature type="transmembrane region" description="Helical" evidence="2">
    <location>
        <begin position="117"/>
        <end position="144"/>
    </location>
</feature>
<dbReference type="GO" id="GO:1902201">
    <property type="term" value="P:negative regulation of bacterial-type flagellum-dependent cell motility"/>
    <property type="evidence" value="ECO:0007669"/>
    <property type="project" value="TreeGrafter"/>
</dbReference>
<dbReference type="InterPro" id="IPR029787">
    <property type="entry name" value="Nucleotide_cyclase"/>
</dbReference>
<keyword evidence="2" id="KW-0812">Transmembrane</keyword>
<dbReference type="Pfam" id="PF00990">
    <property type="entry name" value="GGDEF"/>
    <property type="match status" value="1"/>
</dbReference>
<dbReference type="CDD" id="cd01949">
    <property type="entry name" value="GGDEF"/>
    <property type="match status" value="1"/>
</dbReference>
<keyword evidence="4" id="KW-0548">Nucleotidyltransferase</keyword>
<dbReference type="GO" id="GO:0005886">
    <property type="term" value="C:plasma membrane"/>
    <property type="evidence" value="ECO:0007669"/>
    <property type="project" value="TreeGrafter"/>
</dbReference>
<dbReference type="OrthoDB" id="9812260at2"/>
<organism evidence="4 5">
    <name type="scientific">Methyloligella halotolerans</name>
    <dbReference type="NCBI Taxonomy" id="1177755"/>
    <lineage>
        <taxon>Bacteria</taxon>
        <taxon>Pseudomonadati</taxon>
        <taxon>Pseudomonadota</taxon>
        <taxon>Alphaproteobacteria</taxon>
        <taxon>Hyphomicrobiales</taxon>
        <taxon>Hyphomicrobiaceae</taxon>
        <taxon>Methyloligella</taxon>
    </lineage>
</organism>
<dbReference type="NCBIfam" id="TIGR00254">
    <property type="entry name" value="GGDEF"/>
    <property type="match status" value="1"/>
</dbReference>
<dbReference type="Gene3D" id="3.30.70.270">
    <property type="match status" value="1"/>
</dbReference>
<feature type="transmembrane region" description="Helical" evidence="2">
    <location>
        <begin position="92"/>
        <end position="111"/>
    </location>
</feature>
<feature type="domain" description="GGDEF" evidence="3">
    <location>
        <begin position="222"/>
        <end position="289"/>
    </location>
</feature>
<dbReference type="SUPFAM" id="SSF55073">
    <property type="entry name" value="Nucleotide cyclase"/>
    <property type="match status" value="1"/>
</dbReference>
<dbReference type="InterPro" id="IPR043128">
    <property type="entry name" value="Rev_trsase/Diguanyl_cyclase"/>
</dbReference>
<keyword evidence="4" id="KW-0808">Transferase</keyword>
<proteinExistence type="predicted"/>
<dbReference type="PANTHER" id="PTHR45138">
    <property type="entry name" value="REGULATORY COMPONENTS OF SENSORY TRANSDUCTION SYSTEM"/>
    <property type="match status" value="1"/>
</dbReference>
<dbReference type="InterPro" id="IPR050469">
    <property type="entry name" value="Diguanylate_Cyclase"/>
</dbReference>
<dbReference type="EC" id="2.7.7.65" evidence="1"/>
<sequence>MAISIVLCGSDLVRGMRPHRLRRSATSLSAYSCNPGRTGGCRQWLVILGFWLFWLGLRRFYDVTSGWTLAISATVLCVLLTVALYESAEARALIYAIGQSIPMVLSIAFLLQRSSRAAGAIMSCIGIGIGLAGHSVVVAMNVALAVGQPPVIAMAAIVSISMLSVIFSGVLWNFGFAVMTIERLRDEVSALAHIDPLTGLWNRRKFDEQLTFENARSARNGRPYALLLMDLDHFKSVNDRLGHRGGDASLVHFARVAKSCLRKTDVLARLGGDEFCVLMAETSDSEAHA</sequence>
<dbReference type="SMART" id="SM00267">
    <property type="entry name" value="GGDEF"/>
    <property type="match status" value="1"/>
</dbReference>
<dbReference type="STRING" id="1177755.A7A08_03044"/>
<feature type="transmembrane region" description="Helical" evidence="2">
    <location>
        <begin position="67"/>
        <end position="85"/>
    </location>
</feature>
<dbReference type="GO" id="GO:0043709">
    <property type="term" value="P:cell adhesion involved in single-species biofilm formation"/>
    <property type="evidence" value="ECO:0007669"/>
    <property type="project" value="TreeGrafter"/>
</dbReference>
<dbReference type="EMBL" id="MASI01000011">
    <property type="protein sequence ID" value="ODA66030.1"/>
    <property type="molecule type" value="Genomic_DNA"/>
</dbReference>
<gene>
    <name evidence="4" type="ORF">A7A08_03044</name>
</gene>
<dbReference type="AlphaFoldDB" id="A0A1E2RV90"/>
<name>A0A1E2RV90_9HYPH</name>
<comment type="caution">
    <text evidence="4">The sequence shown here is derived from an EMBL/GenBank/DDBJ whole genome shotgun (WGS) entry which is preliminary data.</text>
</comment>
<dbReference type="PROSITE" id="PS50887">
    <property type="entry name" value="GGDEF"/>
    <property type="match status" value="1"/>
</dbReference>
<dbReference type="RefSeq" id="WP_083226828.1">
    <property type="nucleotide sequence ID" value="NZ_MASI01000011.1"/>
</dbReference>